<dbReference type="CDD" id="cd01561">
    <property type="entry name" value="CBS_like"/>
    <property type="match status" value="1"/>
</dbReference>
<dbReference type="OrthoDB" id="9815130at2"/>
<dbReference type="GO" id="GO:0006535">
    <property type="term" value="P:cysteine biosynthetic process from serine"/>
    <property type="evidence" value="ECO:0007669"/>
    <property type="project" value="InterPro"/>
</dbReference>
<evidence type="ECO:0000256" key="9">
    <source>
        <dbReference type="ARBA" id="ARBA00047931"/>
    </source>
</evidence>
<dbReference type="InterPro" id="IPR005859">
    <property type="entry name" value="CysK"/>
</dbReference>
<feature type="binding site" evidence="10">
    <location>
        <position position="265"/>
    </location>
    <ligand>
        <name>pyridoxal 5'-phosphate</name>
        <dbReference type="ChEBI" id="CHEBI:597326"/>
    </ligand>
</feature>
<evidence type="ECO:0000256" key="10">
    <source>
        <dbReference type="PIRSR" id="PIRSR605856-50"/>
    </source>
</evidence>
<dbReference type="NCBIfam" id="TIGR01136">
    <property type="entry name" value="cysKM"/>
    <property type="match status" value="1"/>
</dbReference>
<evidence type="ECO:0000256" key="7">
    <source>
        <dbReference type="ARBA" id="ARBA00022898"/>
    </source>
</evidence>
<name>A0A5B8XTZ4_9DELT</name>
<evidence type="ECO:0000256" key="8">
    <source>
        <dbReference type="ARBA" id="ARBA00023192"/>
    </source>
</evidence>
<keyword evidence="8" id="KW-0198">Cysteine biosynthesis</keyword>
<dbReference type="InterPro" id="IPR001926">
    <property type="entry name" value="TrpB-like_PALP"/>
</dbReference>
<dbReference type="GO" id="GO:0005737">
    <property type="term" value="C:cytoplasm"/>
    <property type="evidence" value="ECO:0007669"/>
    <property type="project" value="UniProtKB-ARBA"/>
</dbReference>
<reference evidence="13 14" key="1">
    <citation type="submission" date="2019-08" db="EMBL/GenBank/DDBJ databases">
        <authorList>
            <person name="Liang Q."/>
        </authorList>
    </citation>
    <scope>NUCLEOTIDE SEQUENCE [LARGE SCALE GENOMIC DNA]</scope>
    <source>
        <strain evidence="13 14">V1718</strain>
    </source>
</reference>
<evidence type="ECO:0000313" key="13">
    <source>
        <dbReference type="EMBL" id="QED27136.1"/>
    </source>
</evidence>
<comment type="pathway">
    <text evidence="2">Amino-acid biosynthesis; L-cysteine biosynthesis; L-cysteine from L-serine: step 2/2.</text>
</comment>
<dbReference type="GO" id="GO:0004124">
    <property type="term" value="F:cysteine synthase activity"/>
    <property type="evidence" value="ECO:0007669"/>
    <property type="project" value="UniProtKB-EC"/>
</dbReference>
<dbReference type="EC" id="2.5.1.47" evidence="4"/>
<dbReference type="FunFam" id="3.40.50.1100:FF:000067">
    <property type="entry name" value="Cysteine synthase"/>
    <property type="match status" value="1"/>
</dbReference>
<feature type="modified residue" description="N6-(pyridoxal phosphate)lysine" evidence="11">
    <location>
        <position position="43"/>
    </location>
</feature>
<dbReference type="NCBIfam" id="TIGR01139">
    <property type="entry name" value="cysK"/>
    <property type="match status" value="1"/>
</dbReference>
<dbReference type="InterPro" id="IPR036052">
    <property type="entry name" value="TrpB-like_PALP_sf"/>
</dbReference>
<keyword evidence="5" id="KW-0028">Amino-acid biosynthesis</keyword>
<evidence type="ECO:0000313" key="14">
    <source>
        <dbReference type="Proteomes" id="UP000321595"/>
    </source>
</evidence>
<evidence type="ECO:0000256" key="6">
    <source>
        <dbReference type="ARBA" id="ARBA00022679"/>
    </source>
</evidence>
<proteinExistence type="inferred from homology"/>
<feature type="binding site" evidence="10">
    <location>
        <position position="73"/>
    </location>
    <ligand>
        <name>pyridoxal 5'-phosphate</name>
        <dbReference type="ChEBI" id="CHEBI:597326"/>
    </ligand>
</feature>
<comment type="cofactor">
    <cofactor evidence="1 10">
        <name>pyridoxal 5'-phosphate</name>
        <dbReference type="ChEBI" id="CHEBI:597326"/>
    </cofactor>
</comment>
<evidence type="ECO:0000256" key="3">
    <source>
        <dbReference type="ARBA" id="ARBA00007103"/>
    </source>
</evidence>
<keyword evidence="7 10" id="KW-0663">Pyridoxal phosphate</keyword>
<evidence type="ECO:0000256" key="2">
    <source>
        <dbReference type="ARBA" id="ARBA00004962"/>
    </source>
</evidence>
<evidence type="ECO:0000256" key="1">
    <source>
        <dbReference type="ARBA" id="ARBA00001933"/>
    </source>
</evidence>
<keyword evidence="14" id="KW-1185">Reference proteome</keyword>
<dbReference type="SUPFAM" id="SSF53686">
    <property type="entry name" value="Tryptophan synthase beta subunit-like PLP-dependent enzymes"/>
    <property type="match status" value="1"/>
</dbReference>
<evidence type="ECO:0000259" key="12">
    <source>
        <dbReference type="Pfam" id="PF00291"/>
    </source>
</evidence>
<dbReference type="AlphaFoldDB" id="A0A5B8XTZ4"/>
<dbReference type="InterPro" id="IPR005856">
    <property type="entry name" value="Cys_synth"/>
</dbReference>
<comment type="similarity">
    <text evidence="3">Belongs to the cysteine synthase/cystathionine beta-synthase family.</text>
</comment>
<keyword evidence="6 13" id="KW-0808">Transferase</keyword>
<feature type="binding site" evidence="10">
    <location>
        <begin position="177"/>
        <end position="181"/>
    </location>
    <ligand>
        <name>pyridoxal 5'-phosphate</name>
        <dbReference type="ChEBI" id="CHEBI:597326"/>
    </ligand>
</feature>
<comment type="catalytic activity">
    <reaction evidence="9">
        <text>O-acetyl-L-serine + hydrogen sulfide = L-cysteine + acetate</text>
        <dbReference type="Rhea" id="RHEA:14829"/>
        <dbReference type="ChEBI" id="CHEBI:29919"/>
        <dbReference type="ChEBI" id="CHEBI:30089"/>
        <dbReference type="ChEBI" id="CHEBI:35235"/>
        <dbReference type="ChEBI" id="CHEBI:58340"/>
        <dbReference type="EC" id="2.5.1.47"/>
    </reaction>
</comment>
<dbReference type="PANTHER" id="PTHR10314">
    <property type="entry name" value="CYSTATHIONINE BETA-SYNTHASE"/>
    <property type="match status" value="1"/>
</dbReference>
<dbReference type="Pfam" id="PF00291">
    <property type="entry name" value="PALP"/>
    <property type="match status" value="1"/>
</dbReference>
<evidence type="ECO:0000256" key="11">
    <source>
        <dbReference type="PIRSR" id="PIRSR605856-51"/>
    </source>
</evidence>
<evidence type="ECO:0000256" key="4">
    <source>
        <dbReference type="ARBA" id="ARBA00012681"/>
    </source>
</evidence>
<accession>A0A5B8XTZ4</accession>
<evidence type="ECO:0000256" key="5">
    <source>
        <dbReference type="ARBA" id="ARBA00022605"/>
    </source>
</evidence>
<dbReference type="InterPro" id="IPR050214">
    <property type="entry name" value="Cys_Synth/Cystath_Beta-Synth"/>
</dbReference>
<gene>
    <name evidence="13" type="primary">cysK</name>
    <name evidence="13" type="ORF">FRD01_07745</name>
</gene>
<feature type="domain" description="Tryptophan synthase beta chain-like PALP" evidence="12">
    <location>
        <begin position="8"/>
        <end position="293"/>
    </location>
</feature>
<protein>
    <recommendedName>
        <fullName evidence="4">cysteine synthase</fullName>
        <ecNumber evidence="4">2.5.1.47</ecNumber>
    </recommendedName>
</protein>
<dbReference type="Gene3D" id="3.40.50.1100">
    <property type="match status" value="2"/>
</dbReference>
<dbReference type="Proteomes" id="UP000321595">
    <property type="component" value="Chromosome"/>
</dbReference>
<sequence>MKLPSIVDLVGQTPLLVLKRIGHDSGAQILCKAEFFNPLSSVKDRIGKAMVEDAEARGVLKPGVTVIEPTSGNTGIALAYICAARGYKLMLTMPDTMSLERRSLLKALGAELVLTPGGLGMQGSVEKAQELSAEIAESIILQQFENPANPRIHEETTGPEIWNATAGEVHAIVTGVGTGGTITGISRYFKARNPEFKAIAIEPEGSAVLSGGEPGPHRIQGIGAGFVPKNLDRDVIDEVITVSDDEAMEMTRRLAAEEGIFVGISAGANVCGALKVASRNEYRGKNVVTLLCDSGERYLSTPLFRDH</sequence>
<dbReference type="EMBL" id="CP042467">
    <property type="protein sequence ID" value="QED27136.1"/>
    <property type="molecule type" value="Genomic_DNA"/>
</dbReference>
<organism evidence="13 14">
    <name type="scientific">Microvenator marinus</name>
    <dbReference type="NCBI Taxonomy" id="2600177"/>
    <lineage>
        <taxon>Bacteria</taxon>
        <taxon>Deltaproteobacteria</taxon>
        <taxon>Bradymonadales</taxon>
        <taxon>Microvenatoraceae</taxon>
        <taxon>Microvenator</taxon>
    </lineage>
</organism>
<dbReference type="KEGG" id="bbae:FRD01_07745"/>
<dbReference type="RefSeq" id="WP_146958821.1">
    <property type="nucleotide sequence ID" value="NZ_CP042467.1"/>
</dbReference>